<evidence type="ECO:0000313" key="1">
    <source>
        <dbReference type="EMBL" id="CAG8663352.1"/>
    </source>
</evidence>
<proteinExistence type="predicted"/>
<feature type="non-terminal residue" evidence="1">
    <location>
        <position position="65"/>
    </location>
</feature>
<dbReference type="EMBL" id="CAJVPM010026769">
    <property type="protein sequence ID" value="CAG8663352.1"/>
    <property type="molecule type" value="Genomic_DNA"/>
</dbReference>
<feature type="non-terminal residue" evidence="1">
    <location>
        <position position="1"/>
    </location>
</feature>
<protein>
    <submittedName>
        <fullName evidence="1">10076_t:CDS:1</fullName>
    </submittedName>
</protein>
<reference evidence="1" key="1">
    <citation type="submission" date="2021-06" db="EMBL/GenBank/DDBJ databases">
        <authorList>
            <person name="Kallberg Y."/>
            <person name="Tangrot J."/>
            <person name="Rosling A."/>
        </authorList>
    </citation>
    <scope>NUCLEOTIDE SEQUENCE</scope>
    <source>
        <strain evidence="1">AU212A</strain>
    </source>
</reference>
<evidence type="ECO:0000313" key="2">
    <source>
        <dbReference type="Proteomes" id="UP000789860"/>
    </source>
</evidence>
<keyword evidence="2" id="KW-1185">Reference proteome</keyword>
<organism evidence="1 2">
    <name type="scientific">Scutellospora calospora</name>
    <dbReference type="NCBI Taxonomy" id="85575"/>
    <lineage>
        <taxon>Eukaryota</taxon>
        <taxon>Fungi</taxon>
        <taxon>Fungi incertae sedis</taxon>
        <taxon>Mucoromycota</taxon>
        <taxon>Glomeromycotina</taxon>
        <taxon>Glomeromycetes</taxon>
        <taxon>Diversisporales</taxon>
        <taxon>Gigasporaceae</taxon>
        <taxon>Scutellospora</taxon>
    </lineage>
</organism>
<comment type="caution">
    <text evidence="1">The sequence shown here is derived from an EMBL/GenBank/DDBJ whole genome shotgun (WGS) entry which is preliminary data.</text>
</comment>
<name>A0ACA9NRL0_9GLOM</name>
<accession>A0ACA9NRL0</accession>
<dbReference type="Proteomes" id="UP000789860">
    <property type="component" value="Unassembled WGS sequence"/>
</dbReference>
<gene>
    <name evidence="1" type="ORF">SCALOS_LOCUS9110</name>
</gene>
<sequence>SIIQNESLCLISSDQFYNEIPETEQSESSTLTSYDELILSSIVYNKLDITLLPLLDSLIEQLEPQ</sequence>